<evidence type="ECO:0000313" key="2">
    <source>
        <dbReference type="Proteomes" id="UP000006265"/>
    </source>
</evidence>
<dbReference type="Proteomes" id="UP000006265">
    <property type="component" value="Unassembled WGS sequence"/>
</dbReference>
<sequence length="98" mass="10587">MVEHPGFFLSQDDDPAGAVGESLKHRWLPALHHIGRCRTPASALHLPSTLMGGSPGCPAWRSAVSGQPGNRPCKFRPAGGYPRLPIGNARARRFVSHR</sequence>
<dbReference type="PATRIC" id="fig|1122247.3.peg.3779"/>
<organism evidence="1 2">
    <name type="scientific">Mycolicibacterium hassiacum (strain DSM 44199 / CIP 105218 / JCM 12690 / 3849)</name>
    <name type="common">Mycobacterium hassiacum</name>
    <dbReference type="NCBI Taxonomy" id="1122247"/>
    <lineage>
        <taxon>Bacteria</taxon>
        <taxon>Bacillati</taxon>
        <taxon>Actinomycetota</taxon>
        <taxon>Actinomycetes</taxon>
        <taxon>Mycobacteriales</taxon>
        <taxon>Mycobacteriaceae</taxon>
        <taxon>Mycolicibacterium</taxon>
    </lineage>
</organism>
<dbReference type="AlphaFoldDB" id="K5BE73"/>
<accession>K5BE73</accession>
<keyword evidence="2" id="KW-1185">Reference proteome</keyword>
<dbReference type="EMBL" id="AMRA01000105">
    <property type="protein sequence ID" value="EKF22066.1"/>
    <property type="molecule type" value="Genomic_DNA"/>
</dbReference>
<gene>
    <name evidence="1" type="ORF">C731_3938</name>
</gene>
<comment type="caution">
    <text evidence="1">The sequence shown here is derived from an EMBL/GenBank/DDBJ whole genome shotgun (WGS) entry which is preliminary data.</text>
</comment>
<protein>
    <submittedName>
        <fullName evidence="1">Uncharacterized protein</fullName>
    </submittedName>
</protein>
<proteinExistence type="predicted"/>
<evidence type="ECO:0000313" key="1">
    <source>
        <dbReference type="EMBL" id="EKF22066.1"/>
    </source>
</evidence>
<reference evidence="1 2" key="1">
    <citation type="journal article" date="2012" name="J. Bacteriol.">
        <title>Genome sequence of Mycobacterium hassiacum DSM 44199, a rare source of heat-stable mycobacterial proteins.</title>
        <authorList>
            <person name="Tiago I."/>
            <person name="Maranha A."/>
            <person name="Mendes V."/>
            <person name="Alarico S."/>
            <person name="Moynihan P.J."/>
            <person name="Clarke A.J."/>
            <person name="Macedo-Ribeiro S."/>
            <person name="Pereira P.J."/>
            <person name="Empadinhas N."/>
        </authorList>
    </citation>
    <scope>NUCLEOTIDE SEQUENCE [LARGE SCALE GENOMIC DNA]</scope>
    <source>
        <strain evidence="2">DSM 44199 / CIP 105218 / JCM 12690 / 3849</strain>
    </source>
</reference>
<name>K5BE73_MYCHD</name>